<reference evidence="1" key="2">
    <citation type="submission" date="2022-12" db="EMBL/GenBank/DDBJ databases">
        <authorList>
            <person name="Sun Q."/>
            <person name="Kim S."/>
        </authorList>
    </citation>
    <scope>NUCLEOTIDE SEQUENCE</scope>
    <source>
        <strain evidence="1">KCTC 12344</strain>
    </source>
</reference>
<accession>A0AA87Y6F8</accession>
<evidence type="ECO:0000313" key="2">
    <source>
        <dbReference type="Proteomes" id="UP000619512"/>
    </source>
</evidence>
<dbReference type="EMBL" id="BMWW01000009">
    <property type="protein sequence ID" value="GGZ05135.1"/>
    <property type="molecule type" value="Genomic_DNA"/>
</dbReference>
<comment type="caution">
    <text evidence="1">The sequence shown here is derived from an EMBL/GenBank/DDBJ whole genome shotgun (WGS) entry which is preliminary data.</text>
</comment>
<evidence type="ECO:0000313" key="1">
    <source>
        <dbReference type="EMBL" id="GGZ05135.1"/>
    </source>
</evidence>
<gene>
    <name evidence="1" type="ORF">GCM10007388_43420</name>
</gene>
<protein>
    <submittedName>
        <fullName evidence="1">Uncharacterized protein</fullName>
    </submittedName>
</protein>
<reference evidence="1" key="1">
    <citation type="journal article" date="2014" name="Int. J. Syst. Evol. Microbiol.">
        <title>Complete genome sequence of Corynebacterium casei LMG S-19264T (=DSM 44701T), isolated from a smear-ripened cheese.</title>
        <authorList>
            <consortium name="US DOE Joint Genome Institute (JGI-PGF)"/>
            <person name="Walter F."/>
            <person name="Albersmeier A."/>
            <person name="Kalinowski J."/>
            <person name="Ruckert C."/>
        </authorList>
    </citation>
    <scope>NUCLEOTIDE SEQUENCE</scope>
    <source>
        <strain evidence="1">KCTC 12344</strain>
    </source>
</reference>
<organism evidence="1 2">
    <name type="scientific">Pseudoduganella plicata</name>
    <dbReference type="NCBI Taxonomy" id="321984"/>
    <lineage>
        <taxon>Bacteria</taxon>
        <taxon>Pseudomonadati</taxon>
        <taxon>Pseudomonadota</taxon>
        <taxon>Betaproteobacteria</taxon>
        <taxon>Burkholderiales</taxon>
        <taxon>Oxalobacteraceae</taxon>
        <taxon>Telluria group</taxon>
        <taxon>Pseudoduganella</taxon>
    </lineage>
</organism>
<sequence length="99" mass="11589">MLKHVKRHWNETRGDQHDDWGTSWWYFEVAADGRVIRQVEQYESGTLLHYDAKRDIDTCGGLALEPLDLSESGYQEILDKEFEHVWELASKAAPLRSQQ</sequence>
<proteinExistence type="predicted"/>
<dbReference type="Proteomes" id="UP000619512">
    <property type="component" value="Unassembled WGS sequence"/>
</dbReference>
<dbReference type="AlphaFoldDB" id="A0AA87Y6F8"/>
<name>A0AA87Y6F8_9BURK</name>